<keyword evidence="3 7" id="KW-0963">Cytoplasm</keyword>
<dbReference type="SUPFAM" id="SSF54928">
    <property type="entry name" value="RNA-binding domain, RBD"/>
    <property type="match status" value="2"/>
</dbReference>
<name>A0A3P6SPU8_LITSI</name>
<protein>
    <recommendedName>
        <fullName evidence="7">Polyadenylate-binding protein</fullName>
        <shortName evidence="7">PABP</shortName>
    </recommendedName>
</protein>
<dbReference type="CDD" id="cd12380">
    <property type="entry name" value="RRM3_I_PABPs"/>
    <property type="match status" value="1"/>
</dbReference>
<keyword evidence="12" id="KW-1185">Reference proteome</keyword>
<sequence>MATVATAGAGITSSYPMASLYVGDLHPDVTEAMLFEKFSSAGPVLSIRVCRDAITRRSLGYAYVNFQQPADAERALDTMNFDMMYGKPIRIMWSQRDPSMRRSGAGNIFIKNLDKSIDNKAIYDTFSMFGNILSCKVANDEESNSKGYGFVHFETEESAQKAIEKVNGMLLEGKKVYVGKFQPRTARLREMGETARRFTNVYVKNFADELDKDALEKLFSKFGKITSAAVMVDADGKSKGFGFVAFENPEDAEKAVTEMHEYELPGTERKLHVCRAQKKNERSAELKRRYEQQKVERMQRYQGVNLYVKNLDDTVNDDILKQNFEAYGKITSAKVMCDDNGRSKGFGFVCFEKPDEATKAVTEMNGKMMCTKPLYVALAQRKEDRKAQLASQYMQRLASIRMHNAGNMPGTVYTPGTGGFFVSSTLQNQRAFMPTATIPGAQIRGTTPRWNTIGAAAGFGVQSPYMVQGGGYGQAGRGSTRPTASSAAVAMRAQQGQYGPGQTGVARGGPQTQRMGAGGGAMVQNQGTRSQQMGGRQAQPGKPGQGQMMYSSYSAITGRPGQVQSQQNSIVIQGQEPLTAHMLAQALPQEQKQMLGERIYPLIERIYQGPDVGKITGMMLEMDNSELLMMLENEELLQSKVSEAASVLASSKGQNP</sequence>
<evidence type="ECO:0000313" key="11">
    <source>
        <dbReference type="EMBL" id="VDK77006.1"/>
    </source>
</evidence>
<dbReference type="InterPro" id="IPR002004">
    <property type="entry name" value="PABP_HYD_C"/>
</dbReference>
<dbReference type="GO" id="GO:0005737">
    <property type="term" value="C:cytoplasm"/>
    <property type="evidence" value="ECO:0007669"/>
    <property type="project" value="UniProtKB-SubCell"/>
</dbReference>
<evidence type="ECO:0000256" key="3">
    <source>
        <dbReference type="ARBA" id="ARBA00022490"/>
    </source>
</evidence>
<dbReference type="PROSITE" id="PS51309">
    <property type="entry name" value="PABC"/>
    <property type="match status" value="1"/>
</dbReference>
<comment type="similarity">
    <text evidence="2 7">Belongs to the polyadenylate-binding protein type-1 family.</text>
</comment>
<dbReference type="PANTHER" id="PTHR24012">
    <property type="entry name" value="RNA BINDING PROTEIN"/>
    <property type="match status" value="1"/>
</dbReference>
<keyword evidence="4" id="KW-0677">Repeat</keyword>
<evidence type="ECO:0000256" key="4">
    <source>
        <dbReference type="ARBA" id="ARBA00022737"/>
    </source>
</evidence>
<dbReference type="Proteomes" id="UP000277928">
    <property type="component" value="Unassembled WGS sequence"/>
</dbReference>
<dbReference type="SMART" id="SM00361">
    <property type="entry name" value="RRM_1"/>
    <property type="match status" value="3"/>
</dbReference>
<dbReference type="FunFam" id="3.30.70.330:FF:000021">
    <property type="entry name" value="Polyadenylate-binding protein"/>
    <property type="match status" value="1"/>
</dbReference>
<dbReference type="OrthoDB" id="19742at2759"/>
<dbReference type="STRING" id="42156.A0A3P6SPU8"/>
<dbReference type="NCBIfam" id="TIGR01628">
    <property type="entry name" value="PABP-1234"/>
    <property type="match status" value="1"/>
</dbReference>
<evidence type="ECO:0000259" key="9">
    <source>
        <dbReference type="PROSITE" id="PS50102"/>
    </source>
</evidence>
<dbReference type="FunFam" id="3.30.70.330:FF:000003">
    <property type="entry name" value="Polyadenylate-binding protein"/>
    <property type="match status" value="1"/>
</dbReference>
<dbReference type="OMA" id="QQPGFMP"/>
<feature type="region of interest" description="Disordered" evidence="8">
    <location>
        <begin position="496"/>
        <end position="549"/>
    </location>
</feature>
<dbReference type="SMART" id="SM00517">
    <property type="entry name" value="PolyA"/>
    <property type="match status" value="1"/>
</dbReference>
<dbReference type="Pfam" id="PF00658">
    <property type="entry name" value="MLLE"/>
    <property type="match status" value="1"/>
</dbReference>
<dbReference type="GO" id="GO:0003723">
    <property type="term" value="F:RNA binding"/>
    <property type="evidence" value="ECO:0007669"/>
    <property type="project" value="UniProtKB-UniRule"/>
</dbReference>
<dbReference type="InterPro" id="IPR012677">
    <property type="entry name" value="Nucleotide-bd_a/b_plait_sf"/>
</dbReference>
<dbReference type="InterPro" id="IPR003954">
    <property type="entry name" value="RRM_euk-type"/>
</dbReference>
<dbReference type="EMBL" id="UYRX01000191">
    <property type="protein sequence ID" value="VDK77006.1"/>
    <property type="molecule type" value="Genomic_DNA"/>
</dbReference>
<evidence type="ECO:0000256" key="8">
    <source>
        <dbReference type="SAM" id="MobiDB-lite"/>
    </source>
</evidence>
<evidence type="ECO:0000256" key="2">
    <source>
        <dbReference type="ARBA" id="ARBA00008557"/>
    </source>
</evidence>
<comment type="subcellular location">
    <subcellularLocation>
        <location evidence="1 7">Cytoplasm</location>
    </subcellularLocation>
</comment>
<proteinExistence type="inferred from homology"/>
<dbReference type="InterPro" id="IPR034364">
    <property type="entry name" value="PABP_RRM1"/>
</dbReference>
<dbReference type="FunFam" id="3.30.70.330:FF:000091">
    <property type="entry name" value="Polyadenylate-binding protein"/>
    <property type="match status" value="1"/>
</dbReference>
<dbReference type="InterPro" id="IPR045305">
    <property type="entry name" value="RRM2_I_PABPs"/>
</dbReference>
<evidence type="ECO:0000256" key="6">
    <source>
        <dbReference type="PROSITE-ProRule" id="PRU00176"/>
    </source>
</evidence>
<dbReference type="SUPFAM" id="SSF63570">
    <property type="entry name" value="PABC (PABP) domain"/>
    <property type="match status" value="1"/>
</dbReference>
<dbReference type="InterPro" id="IPR035979">
    <property type="entry name" value="RBD_domain_sf"/>
</dbReference>
<dbReference type="Gene3D" id="1.10.1900.10">
    <property type="entry name" value="c-terminal domain of poly(a) binding protein"/>
    <property type="match status" value="1"/>
</dbReference>
<keyword evidence="5 6" id="KW-0694">RNA-binding</keyword>
<feature type="domain" description="RRM" evidence="9">
    <location>
        <begin position="18"/>
        <end position="96"/>
    </location>
</feature>
<dbReference type="SMART" id="SM00360">
    <property type="entry name" value="RRM"/>
    <property type="match status" value="4"/>
</dbReference>
<dbReference type="CDD" id="cd12381">
    <property type="entry name" value="RRM4_I_PABPs"/>
    <property type="match status" value="1"/>
</dbReference>
<evidence type="ECO:0000256" key="5">
    <source>
        <dbReference type="ARBA" id="ARBA00022884"/>
    </source>
</evidence>
<accession>A0A3P6SPU8</accession>
<dbReference type="InterPro" id="IPR036053">
    <property type="entry name" value="PABP-dom"/>
</dbReference>
<dbReference type="CDD" id="cd12379">
    <property type="entry name" value="RRM2_I_PABPs"/>
    <property type="match status" value="1"/>
</dbReference>
<evidence type="ECO:0000256" key="1">
    <source>
        <dbReference type="ARBA" id="ARBA00004496"/>
    </source>
</evidence>
<evidence type="ECO:0000256" key="7">
    <source>
        <dbReference type="RuleBase" id="RU362004"/>
    </source>
</evidence>
<dbReference type="InterPro" id="IPR000504">
    <property type="entry name" value="RRM_dom"/>
</dbReference>
<gene>
    <name evidence="11" type="ORF">NLS_LOCUS3479</name>
</gene>
<dbReference type="FunFam" id="1.10.1900.10:FF:000009">
    <property type="entry name" value="Polyadenylate-binding protein"/>
    <property type="match status" value="1"/>
</dbReference>
<evidence type="ECO:0000259" key="10">
    <source>
        <dbReference type="PROSITE" id="PS51309"/>
    </source>
</evidence>
<feature type="compositionally biased region" description="Polar residues" evidence="8">
    <location>
        <begin position="523"/>
        <end position="534"/>
    </location>
</feature>
<dbReference type="FunFam" id="3.30.70.330:FF:000649">
    <property type="entry name" value="Polyadenylate-binding protein"/>
    <property type="match status" value="1"/>
</dbReference>
<feature type="domain" description="PABC" evidence="10">
    <location>
        <begin position="575"/>
        <end position="653"/>
    </location>
</feature>
<evidence type="ECO:0000313" key="12">
    <source>
        <dbReference type="Proteomes" id="UP000277928"/>
    </source>
</evidence>
<dbReference type="Pfam" id="PF00076">
    <property type="entry name" value="RRM_1"/>
    <property type="match status" value="4"/>
</dbReference>
<dbReference type="InterPro" id="IPR006515">
    <property type="entry name" value="PABP_1234"/>
</dbReference>
<dbReference type="AlphaFoldDB" id="A0A3P6SPU8"/>
<dbReference type="PROSITE" id="PS50102">
    <property type="entry name" value="RRM"/>
    <property type="match status" value="4"/>
</dbReference>
<dbReference type="Gene3D" id="3.30.70.330">
    <property type="match status" value="4"/>
</dbReference>
<comment type="function">
    <text evidence="7">Binds the poly(A) tail of mRNA.</text>
</comment>
<organism evidence="11 12">
    <name type="scientific">Litomosoides sigmodontis</name>
    <name type="common">Filarial nematode worm</name>
    <dbReference type="NCBI Taxonomy" id="42156"/>
    <lineage>
        <taxon>Eukaryota</taxon>
        <taxon>Metazoa</taxon>
        <taxon>Ecdysozoa</taxon>
        <taxon>Nematoda</taxon>
        <taxon>Chromadorea</taxon>
        <taxon>Rhabditida</taxon>
        <taxon>Spirurina</taxon>
        <taxon>Spiruromorpha</taxon>
        <taxon>Filarioidea</taxon>
        <taxon>Onchocercidae</taxon>
        <taxon>Litomosoides</taxon>
    </lineage>
</organism>
<feature type="domain" description="RRM" evidence="9">
    <location>
        <begin position="199"/>
        <end position="278"/>
    </location>
</feature>
<reference evidence="11 12" key="1">
    <citation type="submission" date="2018-08" db="EMBL/GenBank/DDBJ databases">
        <authorList>
            <person name="Laetsch R D."/>
            <person name="Stevens L."/>
            <person name="Kumar S."/>
            <person name="Blaxter L. M."/>
        </authorList>
    </citation>
    <scope>NUCLEOTIDE SEQUENCE [LARGE SCALE GENOMIC DNA]</scope>
</reference>
<feature type="domain" description="RRM" evidence="9">
    <location>
        <begin position="304"/>
        <end position="381"/>
    </location>
</feature>
<dbReference type="CDD" id="cd12378">
    <property type="entry name" value="RRM1_I_PABPs"/>
    <property type="match status" value="1"/>
</dbReference>
<feature type="domain" description="RRM" evidence="9">
    <location>
        <begin position="106"/>
        <end position="183"/>
    </location>
</feature>